<comment type="caution">
    <text evidence="2">The sequence shown here is derived from an EMBL/GenBank/DDBJ whole genome shotgun (WGS) entry which is preliminary data.</text>
</comment>
<protein>
    <submittedName>
        <fullName evidence="2">Uncharacterized protein</fullName>
    </submittedName>
</protein>
<dbReference type="Proteomes" id="UP001164929">
    <property type="component" value="Chromosome 1"/>
</dbReference>
<keyword evidence="1" id="KW-0472">Membrane</keyword>
<dbReference type="EMBL" id="JAQIZT010000001">
    <property type="protein sequence ID" value="KAJ7011910.1"/>
    <property type="molecule type" value="Genomic_DNA"/>
</dbReference>
<proteinExistence type="predicted"/>
<reference evidence="2 3" key="1">
    <citation type="journal article" date="2023" name="Mol. Ecol. Resour.">
        <title>Chromosome-level genome assembly of a triploid poplar Populus alba 'Berolinensis'.</title>
        <authorList>
            <person name="Chen S."/>
            <person name="Yu Y."/>
            <person name="Wang X."/>
            <person name="Wang S."/>
            <person name="Zhang T."/>
            <person name="Zhou Y."/>
            <person name="He R."/>
            <person name="Meng N."/>
            <person name="Wang Y."/>
            <person name="Liu W."/>
            <person name="Liu Z."/>
            <person name="Liu J."/>
            <person name="Guo Q."/>
            <person name="Huang H."/>
            <person name="Sederoff R.R."/>
            <person name="Wang G."/>
            <person name="Qu G."/>
            <person name="Chen S."/>
        </authorList>
    </citation>
    <scope>NUCLEOTIDE SEQUENCE [LARGE SCALE GENOMIC DNA]</scope>
    <source>
        <strain evidence="2">SC-2020</strain>
    </source>
</reference>
<gene>
    <name evidence="2" type="ORF">NC653_002108</name>
</gene>
<keyword evidence="1" id="KW-1133">Transmembrane helix</keyword>
<accession>A0AAD6RMW1</accession>
<keyword evidence="3" id="KW-1185">Reference proteome</keyword>
<sequence>MNVETPRKFTAKAFPWIWFSFSISSFFSVCVFIQSSSLFYLASKALKYYILVEI</sequence>
<evidence type="ECO:0000313" key="2">
    <source>
        <dbReference type="EMBL" id="KAJ7011910.1"/>
    </source>
</evidence>
<evidence type="ECO:0000256" key="1">
    <source>
        <dbReference type="SAM" id="Phobius"/>
    </source>
</evidence>
<organism evidence="2 3">
    <name type="scientific">Populus alba x Populus x berolinensis</name>
    <dbReference type="NCBI Taxonomy" id="444605"/>
    <lineage>
        <taxon>Eukaryota</taxon>
        <taxon>Viridiplantae</taxon>
        <taxon>Streptophyta</taxon>
        <taxon>Embryophyta</taxon>
        <taxon>Tracheophyta</taxon>
        <taxon>Spermatophyta</taxon>
        <taxon>Magnoliopsida</taxon>
        <taxon>eudicotyledons</taxon>
        <taxon>Gunneridae</taxon>
        <taxon>Pentapetalae</taxon>
        <taxon>rosids</taxon>
        <taxon>fabids</taxon>
        <taxon>Malpighiales</taxon>
        <taxon>Salicaceae</taxon>
        <taxon>Saliceae</taxon>
        <taxon>Populus</taxon>
    </lineage>
</organism>
<feature type="transmembrane region" description="Helical" evidence="1">
    <location>
        <begin position="16"/>
        <end position="41"/>
    </location>
</feature>
<keyword evidence="1" id="KW-0812">Transmembrane</keyword>
<dbReference type="AlphaFoldDB" id="A0AAD6RMW1"/>
<evidence type="ECO:0000313" key="3">
    <source>
        <dbReference type="Proteomes" id="UP001164929"/>
    </source>
</evidence>
<name>A0AAD6RMW1_9ROSI</name>